<feature type="region of interest" description="Disordered" evidence="1">
    <location>
        <begin position="24"/>
        <end position="48"/>
    </location>
</feature>
<dbReference type="Proteomes" id="UP000053593">
    <property type="component" value="Unassembled WGS sequence"/>
</dbReference>
<gene>
    <name evidence="2" type="ORF">GYMLUDRAFT_50832</name>
</gene>
<evidence type="ECO:0000313" key="3">
    <source>
        <dbReference type="Proteomes" id="UP000053593"/>
    </source>
</evidence>
<evidence type="ECO:0000313" key="2">
    <source>
        <dbReference type="EMBL" id="KIK51024.1"/>
    </source>
</evidence>
<protein>
    <submittedName>
        <fullName evidence="2">Unplaced genomic scaffold GYMLUscaffold_127, whole genome shotgun sequence</fullName>
    </submittedName>
</protein>
<dbReference type="EMBL" id="KN834875">
    <property type="protein sequence ID" value="KIK51024.1"/>
    <property type="molecule type" value="Genomic_DNA"/>
</dbReference>
<proteinExistence type="predicted"/>
<accession>A0A0D0BNG7</accession>
<organism evidence="2 3">
    <name type="scientific">Collybiopsis luxurians FD-317 M1</name>
    <dbReference type="NCBI Taxonomy" id="944289"/>
    <lineage>
        <taxon>Eukaryota</taxon>
        <taxon>Fungi</taxon>
        <taxon>Dikarya</taxon>
        <taxon>Basidiomycota</taxon>
        <taxon>Agaricomycotina</taxon>
        <taxon>Agaricomycetes</taxon>
        <taxon>Agaricomycetidae</taxon>
        <taxon>Agaricales</taxon>
        <taxon>Marasmiineae</taxon>
        <taxon>Omphalotaceae</taxon>
        <taxon>Collybiopsis</taxon>
        <taxon>Collybiopsis luxurians</taxon>
    </lineage>
</organism>
<reference evidence="2 3" key="1">
    <citation type="submission" date="2014-04" db="EMBL/GenBank/DDBJ databases">
        <title>Evolutionary Origins and Diversification of the Mycorrhizal Mutualists.</title>
        <authorList>
            <consortium name="DOE Joint Genome Institute"/>
            <consortium name="Mycorrhizal Genomics Consortium"/>
            <person name="Kohler A."/>
            <person name="Kuo A."/>
            <person name="Nagy L.G."/>
            <person name="Floudas D."/>
            <person name="Copeland A."/>
            <person name="Barry K.W."/>
            <person name="Cichocki N."/>
            <person name="Veneault-Fourrey C."/>
            <person name="LaButti K."/>
            <person name="Lindquist E.A."/>
            <person name="Lipzen A."/>
            <person name="Lundell T."/>
            <person name="Morin E."/>
            <person name="Murat C."/>
            <person name="Riley R."/>
            <person name="Ohm R."/>
            <person name="Sun H."/>
            <person name="Tunlid A."/>
            <person name="Henrissat B."/>
            <person name="Grigoriev I.V."/>
            <person name="Hibbett D.S."/>
            <person name="Martin F."/>
        </authorList>
    </citation>
    <scope>NUCLEOTIDE SEQUENCE [LARGE SCALE GENOMIC DNA]</scope>
    <source>
        <strain evidence="2 3">FD-317 M1</strain>
    </source>
</reference>
<dbReference type="HOGENOM" id="CLU_2333819_0_0_1"/>
<name>A0A0D0BNG7_9AGAR</name>
<keyword evidence="3" id="KW-1185">Reference proteome</keyword>
<sequence length="98" mass="10875">MAEAGAAAENAHLDCSLWIDGSKRKKMGDANRNNVSGGGHGATRSHSKARLERSFLGWLWSSMSDSEEEEEEEEDRYVYGGYEYAYHSGVSSAIRPWS</sequence>
<dbReference type="AlphaFoldDB" id="A0A0D0BNG7"/>
<evidence type="ECO:0000256" key="1">
    <source>
        <dbReference type="SAM" id="MobiDB-lite"/>
    </source>
</evidence>